<keyword evidence="3" id="KW-1185">Reference proteome</keyword>
<keyword evidence="1" id="KW-0732">Signal</keyword>
<feature type="signal peptide" evidence="1">
    <location>
        <begin position="1"/>
        <end position="17"/>
    </location>
</feature>
<dbReference type="Proteomes" id="UP000683360">
    <property type="component" value="Unassembled WGS sequence"/>
</dbReference>
<gene>
    <name evidence="2" type="ORF">MEDL_58029</name>
</gene>
<evidence type="ECO:0000313" key="3">
    <source>
        <dbReference type="Proteomes" id="UP000683360"/>
    </source>
</evidence>
<comment type="caution">
    <text evidence="2">The sequence shown here is derived from an EMBL/GenBank/DDBJ whole genome shotgun (WGS) entry which is preliminary data.</text>
</comment>
<dbReference type="AlphaFoldDB" id="A0A8S3UQ50"/>
<evidence type="ECO:0000313" key="2">
    <source>
        <dbReference type="EMBL" id="CAG2246029.1"/>
    </source>
</evidence>
<organism evidence="2 3">
    <name type="scientific">Mytilus edulis</name>
    <name type="common">Blue mussel</name>
    <dbReference type="NCBI Taxonomy" id="6550"/>
    <lineage>
        <taxon>Eukaryota</taxon>
        <taxon>Metazoa</taxon>
        <taxon>Spiralia</taxon>
        <taxon>Lophotrochozoa</taxon>
        <taxon>Mollusca</taxon>
        <taxon>Bivalvia</taxon>
        <taxon>Autobranchia</taxon>
        <taxon>Pteriomorphia</taxon>
        <taxon>Mytilida</taxon>
        <taxon>Mytiloidea</taxon>
        <taxon>Mytilidae</taxon>
        <taxon>Mytilinae</taxon>
        <taxon>Mytilus</taxon>
    </lineage>
</organism>
<evidence type="ECO:0000256" key="1">
    <source>
        <dbReference type="SAM" id="SignalP"/>
    </source>
</evidence>
<protein>
    <submittedName>
        <fullName evidence="2">Uncharacterized protein</fullName>
    </submittedName>
</protein>
<accession>A0A8S3UQ50</accession>
<name>A0A8S3UQ50_MYTED</name>
<reference evidence="2" key="1">
    <citation type="submission" date="2021-03" db="EMBL/GenBank/DDBJ databases">
        <authorList>
            <person name="Bekaert M."/>
        </authorList>
    </citation>
    <scope>NUCLEOTIDE SEQUENCE</scope>
</reference>
<sequence length="161" mass="18428">MFLFFIVIHSIFEVITRLTGVLKFSVMGEKNGFVVTTKKMLMEFAKNVSMDIILSEVNLVIHVKKGSYGRKCADICNCEDNYRECIPMRRETDKSLADSSAFAAMDLFKTYLDNKLHSLKRELKEDTANTTDEVVKKKCTRTFAMSSSTMEIRLNSILTVR</sequence>
<dbReference type="EMBL" id="CAJPWZ010002823">
    <property type="protein sequence ID" value="CAG2246029.1"/>
    <property type="molecule type" value="Genomic_DNA"/>
</dbReference>
<feature type="chain" id="PRO_5035772112" evidence="1">
    <location>
        <begin position="18"/>
        <end position="161"/>
    </location>
</feature>
<proteinExistence type="predicted"/>